<name>A0ABV9XXY8_9PSEU</name>
<gene>
    <name evidence="1" type="ORF">ACFPFM_11040</name>
</gene>
<proteinExistence type="predicted"/>
<keyword evidence="2" id="KW-1185">Reference proteome</keyword>
<dbReference type="EMBL" id="JBHSJB010000010">
    <property type="protein sequence ID" value="MFC5054292.1"/>
    <property type="molecule type" value="Genomic_DNA"/>
</dbReference>
<dbReference type="RefSeq" id="WP_344041562.1">
    <property type="nucleotide sequence ID" value="NZ_BAAAKE010000029.1"/>
</dbReference>
<evidence type="ECO:0000313" key="2">
    <source>
        <dbReference type="Proteomes" id="UP001595833"/>
    </source>
</evidence>
<organism evidence="1 2">
    <name type="scientific">Saccharothrix xinjiangensis</name>
    <dbReference type="NCBI Taxonomy" id="204798"/>
    <lineage>
        <taxon>Bacteria</taxon>
        <taxon>Bacillati</taxon>
        <taxon>Actinomycetota</taxon>
        <taxon>Actinomycetes</taxon>
        <taxon>Pseudonocardiales</taxon>
        <taxon>Pseudonocardiaceae</taxon>
        <taxon>Saccharothrix</taxon>
    </lineage>
</organism>
<accession>A0ABV9XXY8</accession>
<comment type="caution">
    <text evidence="1">The sequence shown here is derived from an EMBL/GenBank/DDBJ whole genome shotgun (WGS) entry which is preliminary data.</text>
</comment>
<reference evidence="2" key="1">
    <citation type="journal article" date="2019" name="Int. J. Syst. Evol. Microbiol.">
        <title>The Global Catalogue of Microorganisms (GCM) 10K type strain sequencing project: providing services to taxonomists for standard genome sequencing and annotation.</title>
        <authorList>
            <consortium name="The Broad Institute Genomics Platform"/>
            <consortium name="The Broad Institute Genome Sequencing Center for Infectious Disease"/>
            <person name="Wu L."/>
            <person name="Ma J."/>
        </authorList>
    </citation>
    <scope>NUCLEOTIDE SEQUENCE [LARGE SCALE GENOMIC DNA]</scope>
    <source>
        <strain evidence="2">KCTC 12848</strain>
    </source>
</reference>
<evidence type="ECO:0000313" key="1">
    <source>
        <dbReference type="EMBL" id="MFC5054292.1"/>
    </source>
</evidence>
<protein>
    <submittedName>
        <fullName evidence="1">Uncharacterized protein</fullName>
    </submittedName>
</protein>
<dbReference type="Proteomes" id="UP001595833">
    <property type="component" value="Unassembled WGS sequence"/>
</dbReference>
<sequence>MRLIVQPQVVGGDAWNAYGGRWHPAELASVPARIGAEFAWQDEGRVFMTFYGGNGHRPVTDALPGWARQWLSVHLRFVEQWTGQRDIIDLIPASQAYRLPMFAALAV</sequence>